<dbReference type="Gene3D" id="3.40.50.720">
    <property type="entry name" value="NAD(P)-binding Rossmann-like Domain"/>
    <property type="match status" value="1"/>
</dbReference>
<dbReference type="GeneID" id="66074244"/>
<organism evidence="3 4">
    <name type="scientific">Marasmius oreades</name>
    <name type="common">fairy-ring Marasmius</name>
    <dbReference type="NCBI Taxonomy" id="181124"/>
    <lineage>
        <taxon>Eukaryota</taxon>
        <taxon>Fungi</taxon>
        <taxon>Dikarya</taxon>
        <taxon>Basidiomycota</taxon>
        <taxon>Agaricomycotina</taxon>
        <taxon>Agaricomycetes</taxon>
        <taxon>Agaricomycetidae</taxon>
        <taxon>Agaricales</taxon>
        <taxon>Marasmiineae</taxon>
        <taxon>Marasmiaceae</taxon>
        <taxon>Marasmius</taxon>
    </lineage>
</organism>
<feature type="domain" description="Gfo/Idh/MocA-like oxidoreductase C-terminal" evidence="2">
    <location>
        <begin position="150"/>
        <end position="343"/>
    </location>
</feature>
<feature type="domain" description="Gfo/Idh/MocA-like oxidoreductase N-terminal" evidence="1">
    <location>
        <begin position="13"/>
        <end position="138"/>
    </location>
</feature>
<dbReference type="PANTHER" id="PTHR43377">
    <property type="entry name" value="BILIVERDIN REDUCTASE A"/>
    <property type="match status" value="1"/>
</dbReference>
<dbReference type="AlphaFoldDB" id="A0A9P7V047"/>
<dbReference type="SUPFAM" id="SSF55347">
    <property type="entry name" value="Glyceraldehyde-3-phosphate dehydrogenase-like, C-terminal domain"/>
    <property type="match status" value="1"/>
</dbReference>
<dbReference type="Proteomes" id="UP001049176">
    <property type="component" value="Chromosome 2"/>
</dbReference>
<dbReference type="PANTHER" id="PTHR43377:SF2">
    <property type="entry name" value="BINDING ROSSMANN FOLD OXIDOREDUCTASE, PUTATIVE (AFU_ORTHOLOGUE AFUA_4G00560)-RELATED"/>
    <property type="match status" value="1"/>
</dbReference>
<dbReference type="Gene3D" id="3.30.360.10">
    <property type="entry name" value="Dihydrodipicolinate Reductase, domain 2"/>
    <property type="match status" value="1"/>
</dbReference>
<dbReference type="Pfam" id="PF01408">
    <property type="entry name" value="GFO_IDH_MocA"/>
    <property type="match status" value="1"/>
</dbReference>
<name>A0A9P7V047_9AGAR</name>
<comment type="caution">
    <text evidence="3">The sequence shown here is derived from an EMBL/GenBank/DDBJ whole genome shotgun (WGS) entry which is preliminary data.</text>
</comment>
<evidence type="ECO:0000313" key="4">
    <source>
        <dbReference type="Proteomes" id="UP001049176"/>
    </source>
</evidence>
<dbReference type="InterPro" id="IPR036291">
    <property type="entry name" value="NAD(P)-bd_dom_sf"/>
</dbReference>
<dbReference type="KEGG" id="more:E1B28_005168"/>
<accession>A0A9P7V047</accession>
<dbReference type="InterPro" id="IPR000683">
    <property type="entry name" value="Gfo/Idh/MocA-like_OxRdtase_N"/>
</dbReference>
<evidence type="ECO:0000313" key="3">
    <source>
        <dbReference type="EMBL" id="KAG7097853.1"/>
    </source>
</evidence>
<reference evidence="3" key="1">
    <citation type="journal article" date="2021" name="Genome Biol. Evol.">
        <title>The assembled and annotated genome of the fairy-ring fungus Marasmius oreades.</title>
        <authorList>
            <person name="Hiltunen M."/>
            <person name="Ament-Velasquez S.L."/>
            <person name="Johannesson H."/>
        </authorList>
    </citation>
    <scope>NUCLEOTIDE SEQUENCE</scope>
    <source>
        <strain evidence="3">03SP1</strain>
    </source>
</reference>
<dbReference type="RefSeq" id="XP_043014323.1">
    <property type="nucleotide sequence ID" value="XM_043149715.1"/>
</dbReference>
<dbReference type="OrthoDB" id="408743at2759"/>
<dbReference type="GO" id="GO:0000166">
    <property type="term" value="F:nucleotide binding"/>
    <property type="evidence" value="ECO:0007669"/>
    <property type="project" value="InterPro"/>
</dbReference>
<dbReference type="Pfam" id="PF02894">
    <property type="entry name" value="GFO_IDH_MocA_C"/>
    <property type="match status" value="1"/>
</dbReference>
<sequence length="461" mass="51137">MTTSTIENPLGGRTAIIGTGTRAAMYIRGIAERPSSRVVALLEPNSIRAKYYNDILSSLGAPTVPVYRPEQFKEMLEKEKVETVVVTCVDSLHHLYIIRALEAGVRVLTEKPMTVDVEKCRAILDAVERTGRHLTVTFNYRYNPTHEAVKRVIAEGTIGEVLSVNFEWLLDSVHGADFFRRWHREKATSGGLLVHKAGHHFDLVNWWIDSTPATVVGMGRLAFYGEENGRKHGWVKETYERARGSDAAKSDPFSLNLEDDETLVDLYQNAEGEDGYHRDQSVFASSDSKNPITIEDDMSLLVRYRCGATMTYHLTAYSPWEGYRVMFNGSKGRLELHVCESEYRLPSSKENKENGMTGLIHGLGVLPHEGETKVTLHPLWEKPRTLDVGVDHTAHGGGDIRMMSVLFGPREGEVVDTGDASKRSATERDGALALAVGLAGNESFKTGQFVDIASLGLGDLE</sequence>
<keyword evidence="4" id="KW-1185">Reference proteome</keyword>
<proteinExistence type="predicted"/>
<dbReference type="InterPro" id="IPR004104">
    <property type="entry name" value="Gfo/Idh/MocA-like_OxRdtase_C"/>
</dbReference>
<evidence type="ECO:0000259" key="1">
    <source>
        <dbReference type="Pfam" id="PF01408"/>
    </source>
</evidence>
<protein>
    <submittedName>
        <fullName evidence="3">Uncharacterized protein</fullName>
    </submittedName>
</protein>
<evidence type="ECO:0000259" key="2">
    <source>
        <dbReference type="Pfam" id="PF02894"/>
    </source>
</evidence>
<dbReference type="InterPro" id="IPR051450">
    <property type="entry name" value="Gfo/Idh/MocA_Oxidoreductases"/>
</dbReference>
<dbReference type="SUPFAM" id="SSF51735">
    <property type="entry name" value="NAD(P)-binding Rossmann-fold domains"/>
    <property type="match status" value="1"/>
</dbReference>
<dbReference type="EMBL" id="CM032182">
    <property type="protein sequence ID" value="KAG7097853.1"/>
    <property type="molecule type" value="Genomic_DNA"/>
</dbReference>
<gene>
    <name evidence="3" type="ORF">E1B28_005168</name>
</gene>